<keyword evidence="1" id="KW-1133">Transmembrane helix</keyword>
<gene>
    <name evidence="2" type="ORF">TBRA_LOCUS13528</name>
</gene>
<reference evidence="2 3" key="1">
    <citation type="submission" date="2020-02" db="EMBL/GenBank/DDBJ databases">
        <authorList>
            <person name="Ferguson B K."/>
        </authorList>
    </citation>
    <scope>NUCLEOTIDE SEQUENCE [LARGE SCALE GENOMIC DNA]</scope>
</reference>
<accession>A0A6H5J0S9</accession>
<dbReference type="AlphaFoldDB" id="A0A6H5J0S9"/>
<sequence length="188" mass="21996">MIFVEGGKRWKNILKTRVRVYLSRLIFKPASIAVRVRRKMARRPSRELLELMHTLCTRSRVRRETSLAAACLFFSFRYIYVLCVALPPRRPFTLFFILSLYGEYQYLCTAAAAADTLGTHYTASFYARCEKLLFHRITSSGLLVCACVHRDIYLRQASFYAILSHSSLELAPTAYRETEHKKRSYYIR</sequence>
<protein>
    <submittedName>
        <fullName evidence="2">Uncharacterized protein</fullName>
    </submittedName>
</protein>
<dbReference type="Proteomes" id="UP000479190">
    <property type="component" value="Unassembled WGS sequence"/>
</dbReference>
<proteinExistence type="predicted"/>
<keyword evidence="1" id="KW-0812">Transmembrane</keyword>
<dbReference type="EMBL" id="CADCXV010001139">
    <property type="protein sequence ID" value="CAB0041884.1"/>
    <property type="molecule type" value="Genomic_DNA"/>
</dbReference>
<keyword evidence="1" id="KW-0472">Membrane</keyword>
<feature type="transmembrane region" description="Helical" evidence="1">
    <location>
        <begin position="67"/>
        <end position="87"/>
    </location>
</feature>
<organism evidence="2 3">
    <name type="scientific">Trichogramma brassicae</name>
    <dbReference type="NCBI Taxonomy" id="86971"/>
    <lineage>
        <taxon>Eukaryota</taxon>
        <taxon>Metazoa</taxon>
        <taxon>Ecdysozoa</taxon>
        <taxon>Arthropoda</taxon>
        <taxon>Hexapoda</taxon>
        <taxon>Insecta</taxon>
        <taxon>Pterygota</taxon>
        <taxon>Neoptera</taxon>
        <taxon>Endopterygota</taxon>
        <taxon>Hymenoptera</taxon>
        <taxon>Apocrita</taxon>
        <taxon>Proctotrupomorpha</taxon>
        <taxon>Chalcidoidea</taxon>
        <taxon>Trichogrammatidae</taxon>
        <taxon>Trichogramma</taxon>
    </lineage>
</organism>
<feature type="non-terminal residue" evidence="2">
    <location>
        <position position="188"/>
    </location>
</feature>
<evidence type="ECO:0000313" key="2">
    <source>
        <dbReference type="EMBL" id="CAB0041884.1"/>
    </source>
</evidence>
<evidence type="ECO:0000313" key="3">
    <source>
        <dbReference type="Proteomes" id="UP000479190"/>
    </source>
</evidence>
<keyword evidence="3" id="KW-1185">Reference proteome</keyword>
<evidence type="ECO:0000256" key="1">
    <source>
        <dbReference type="SAM" id="Phobius"/>
    </source>
</evidence>
<name>A0A6H5J0S9_9HYME</name>